<evidence type="ECO:0000256" key="1">
    <source>
        <dbReference type="ARBA" id="ARBA00023015"/>
    </source>
</evidence>
<reference evidence="5 6" key="1">
    <citation type="submission" date="2020-08" db="EMBL/GenBank/DDBJ databases">
        <title>Genomic Encyclopedia of Type Strains, Phase IV (KMG-V): Genome sequencing to study the core and pangenomes of soil and plant-associated prokaryotes.</title>
        <authorList>
            <person name="Whitman W."/>
        </authorList>
    </citation>
    <scope>NUCLEOTIDE SEQUENCE [LARGE SCALE GENOMIC DNA]</scope>
    <source>
        <strain evidence="5 6">SEMIA 4089</strain>
    </source>
</reference>
<dbReference type="PROSITE" id="PS51032">
    <property type="entry name" value="AP2_ERF"/>
    <property type="match status" value="1"/>
</dbReference>
<dbReference type="SMART" id="SM00380">
    <property type="entry name" value="AP2"/>
    <property type="match status" value="1"/>
</dbReference>
<dbReference type="EMBL" id="JACIFY010000004">
    <property type="protein sequence ID" value="MBB4235022.1"/>
    <property type="molecule type" value="Genomic_DNA"/>
</dbReference>
<dbReference type="RefSeq" id="WP_184468437.1">
    <property type="nucleotide sequence ID" value="NZ_JACIFY010000004.1"/>
</dbReference>
<keyword evidence="2" id="KW-0238">DNA-binding</keyword>
<dbReference type="Pfam" id="PF07460">
    <property type="entry name" value="NUMOD3"/>
    <property type="match status" value="3"/>
</dbReference>
<keyword evidence="3" id="KW-0804">Transcription</keyword>
<dbReference type="InterPro" id="IPR036955">
    <property type="entry name" value="AP2/ERF_dom_sf"/>
</dbReference>
<evidence type="ECO:0000313" key="6">
    <source>
        <dbReference type="Proteomes" id="UP000540909"/>
    </source>
</evidence>
<dbReference type="Proteomes" id="UP000540909">
    <property type="component" value="Unassembled WGS sequence"/>
</dbReference>
<evidence type="ECO:0000259" key="4">
    <source>
        <dbReference type="PROSITE" id="PS51032"/>
    </source>
</evidence>
<accession>A0A7W6R1N6</accession>
<dbReference type="Gene3D" id="3.30.730.10">
    <property type="entry name" value="AP2/ERF domain"/>
    <property type="match status" value="1"/>
</dbReference>
<evidence type="ECO:0000313" key="5">
    <source>
        <dbReference type="EMBL" id="MBB4235022.1"/>
    </source>
</evidence>
<protein>
    <recommendedName>
        <fullName evidence="4">AP2/ERF domain-containing protein</fullName>
    </recommendedName>
</protein>
<dbReference type="GO" id="GO:0003700">
    <property type="term" value="F:DNA-binding transcription factor activity"/>
    <property type="evidence" value="ECO:0007669"/>
    <property type="project" value="InterPro"/>
</dbReference>
<dbReference type="GO" id="GO:0003677">
    <property type="term" value="F:DNA binding"/>
    <property type="evidence" value="ECO:0007669"/>
    <property type="project" value="UniProtKB-KW"/>
</dbReference>
<dbReference type="InterPro" id="IPR016177">
    <property type="entry name" value="DNA-bd_dom_sf"/>
</dbReference>
<keyword evidence="1" id="KW-0805">Transcription regulation</keyword>
<evidence type="ECO:0000256" key="2">
    <source>
        <dbReference type="ARBA" id="ARBA00023125"/>
    </source>
</evidence>
<dbReference type="AlphaFoldDB" id="A0A7W6R1N6"/>
<dbReference type="SUPFAM" id="SSF54171">
    <property type="entry name" value="DNA-binding domain"/>
    <property type="match status" value="1"/>
</dbReference>
<dbReference type="SMART" id="SM00496">
    <property type="entry name" value="IENR2"/>
    <property type="match status" value="6"/>
</dbReference>
<sequence length="307" mass="33470">MNHFYVYQWRRPDTGAVFYIGKGCFVRDVQPKKHNKIVTRIVAKLERMGMAPEVERVQSGLTELEAFEIERREIAKYGRINNGTGTLANMTDGGEGTSGVIRTAETRAKLSKSLIGNKNVVGRVLSPESRAKIGASKVGKAYFLGRRHSTEARAKIADGVRGNQNMLGKFHSEESRIKMSAAATGKSPSEETRAKLSAANFGKVNSPETRAKISMANKGKNKPPISEGHREKLSNAKRMAPPRTGFKGVCFIETRGTWRAMLSVGVKQIYLGAFASDEAAARAYDAAAISFFGAGNCYLNFPCEVAA</sequence>
<name>A0A7W6R1N6_9HYPH</name>
<gene>
    <name evidence="5" type="ORF">GGD57_001580</name>
</gene>
<organism evidence="5 6">
    <name type="scientific">Rhizobium esperanzae</name>
    <dbReference type="NCBI Taxonomy" id="1967781"/>
    <lineage>
        <taxon>Bacteria</taxon>
        <taxon>Pseudomonadati</taxon>
        <taxon>Pseudomonadota</taxon>
        <taxon>Alphaproteobacteria</taxon>
        <taxon>Hyphomicrobiales</taxon>
        <taxon>Rhizobiaceae</taxon>
        <taxon>Rhizobium/Agrobacterium group</taxon>
        <taxon>Rhizobium</taxon>
    </lineage>
</organism>
<comment type="caution">
    <text evidence="5">The sequence shown here is derived from an EMBL/GenBank/DDBJ whole genome shotgun (WGS) entry which is preliminary data.</text>
</comment>
<proteinExistence type="predicted"/>
<dbReference type="InterPro" id="IPR003611">
    <property type="entry name" value="NUMOD3"/>
</dbReference>
<evidence type="ECO:0000256" key="3">
    <source>
        <dbReference type="ARBA" id="ARBA00023163"/>
    </source>
</evidence>
<feature type="domain" description="AP2/ERF" evidence="4">
    <location>
        <begin position="245"/>
        <end position="302"/>
    </location>
</feature>
<dbReference type="InterPro" id="IPR001471">
    <property type="entry name" value="AP2/ERF_dom"/>
</dbReference>